<dbReference type="EMBL" id="JAJSOJ010000015">
    <property type="protein sequence ID" value="MCE0743287.1"/>
    <property type="molecule type" value="Genomic_DNA"/>
</dbReference>
<dbReference type="RefSeq" id="WP_232876821.1">
    <property type="nucleotide sequence ID" value="NZ_JAJSOJ010000015.1"/>
</dbReference>
<feature type="compositionally biased region" description="Low complexity" evidence="1">
    <location>
        <begin position="119"/>
        <end position="132"/>
    </location>
</feature>
<evidence type="ECO:0000313" key="2">
    <source>
        <dbReference type="EMBL" id="MCE0743287.1"/>
    </source>
</evidence>
<protein>
    <recommendedName>
        <fullName evidence="4">Tetratricopeptide repeat protein</fullName>
    </recommendedName>
</protein>
<gene>
    <name evidence="2" type="ORF">LWC05_05190</name>
</gene>
<dbReference type="Gene3D" id="1.25.40.10">
    <property type="entry name" value="Tetratricopeptide repeat domain"/>
    <property type="match status" value="1"/>
</dbReference>
<evidence type="ECO:0008006" key="4">
    <source>
        <dbReference type="Google" id="ProtNLM"/>
    </source>
</evidence>
<dbReference type="InterPro" id="IPR011990">
    <property type="entry name" value="TPR-like_helical_dom_sf"/>
</dbReference>
<feature type="compositionally biased region" description="Polar residues" evidence="1">
    <location>
        <begin position="77"/>
        <end position="87"/>
    </location>
</feature>
<dbReference type="Proteomes" id="UP001521074">
    <property type="component" value="Unassembled WGS sequence"/>
</dbReference>
<feature type="region of interest" description="Disordered" evidence="1">
    <location>
        <begin position="32"/>
        <end position="133"/>
    </location>
</feature>
<feature type="compositionally biased region" description="Basic residues" evidence="1">
    <location>
        <begin position="53"/>
        <end position="62"/>
    </location>
</feature>
<name>A0ABS8VWK5_9PROT</name>
<sequence length="867" mass="93113">MTLWLATCLTFPVSSYAEESSTATRLLVPHDNEAVTPPADGSVAVSEQPVVRHSVRRHRSRKEKPAAPPVPAPSATEKAQPSASTGNLPEGWRSERFSTQSDVEPQKPADNAPAKTNGPSVAPAKAPAPSLPEENKAAAVNKIFLPMGDGAGIGAFWSGNDFIIVSDRATQMDTSALQGTGVFSAATVQTVGNTTIVAFHFNQLIPLEMHKQPGGWILAVRAENEARRHAVITPQTKDGGLLYPMPQSGRVIELSDPASGARLLVATSVEECPGPLLRRHKLGYEIWPSVQGLVFALESDQIEVRKGNGGAFLDILGKDGIPVASSAEGAVADDRVDWSWLGLRSLNPTVLKEDYRRRWTQAAMQPPENRGEARLEAARAAFAMGDAREAKAILGTAIEDNPELALQPNVTFLQAASSLLTGNAEAASALANPEAGSDGVLWRGLYMARSGGNPAKAATLMAQGFSNLQSYPDSLKKQIQPEVATFIARYGSDEDRSVLEPLPAEGRFDLARAFMTLKAGDQDKALAMFSRLASDRKPEVAVVAAEQVLDTKRAAGRIRPAEAAAGYEKLLFAARQAGVEKEVRHNLIAALMQAGEWPRALISVDDDLRLFPEDRIALAPQIEQILQHLAESDGQTGGAKPVELIDAVAMIESHIDQIPDGPAKGKILAGLARKLQGLGLPGKAAIAFERALPLASDDAQRAALGAELAQADIDAQRLGQARRALDETQDPGADATLASRRRVITAGLLAREGSRDQALQLLAEDESDASLDLKGRILEEQRNWPEAVLVVGRLATKNLPEVGSLTPEQQQLAIRLATDAARANDWSTLDRLREWVGGRRMSTERQRIFTLLVTSPEDELRKRAQLQ</sequence>
<comment type="caution">
    <text evidence="2">The sequence shown here is derived from an EMBL/GenBank/DDBJ whole genome shotgun (WGS) entry which is preliminary data.</text>
</comment>
<organism evidence="2 3">
    <name type="scientific">Acetobacter sicerae</name>
    <dbReference type="NCBI Taxonomy" id="85325"/>
    <lineage>
        <taxon>Bacteria</taxon>
        <taxon>Pseudomonadati</taxon>
        <taxon>Pseudomonadota</taxon>
        <taxon>Alphaproteobacteria</taxon>
        <taxon>Acetobacterales</taxon>
        <taxon>Acetobacteraceae</taxon>
        <taxon>Acetobacter</taxon>
    </lineage>
</organism>
<accession>A0ABS8VWK5</accession>
<evidence type="ECO:0000256" key="1">
    <source>
        <dbReference type="SAM" id="MobiDB-lite"/>
    </source>
</evidence>
<reference evidence="2 3" key="1">
    <citation type="submission" date="2021-12" db="EMBL/GenBank/DDBJ databases">
        <title>Genome sequence of Acetobacter sicerae DmPark20a_162.</title>
        <authorList>
            <person name="Chaston J.M."/>
        </authorList>
    </citation>
    <scope>NUCLEOTIDE SEQUENCE [LARGE SCALE GENOMIC DNA]</scope>
    <source>
        <strain evidence="2 3">DmPark20a_162</strain>
    </source>
</reference>
<dbReference type="SUPFAM" id="SSF48452">
    <property type="entry name" value="TPR-like"/>
    <property type="match status" value="1"/>
</dbReference>
<evidence type="ECO:0000313" key="3">
    <source>
        <dbReference type="Proteomes" id="UP001521074"/>
    </source>
</evidence>
<keyword evidence="3" id="KW-1185">Reference proteome</keyword>
<proteinExistence type="predicted"/>